<dbReference type="AlphaFoldDB" id="A0A6P1NGG4"/>
<gene>
    <name evidence="9" type="ORF">GT348_06895</name>
</gene>
<dbReference type="GO" id="GO:0016787">
    <property type="term" value="F:hydrolase activity"/>
    <property type="evidence" value="ECO:0007669"/>
    <property type="project" value="UniProtKB-KW"/>
</dbReference>
<name>A0A6P1NGG4_9PROT</name>
<sequence length="195" mass="21810">MSQDDTSAEVQKAREKAGFQILSSRLAYKNPWTAVREDIIIHPSGKKGLYGVVERGTFAVIMPVHANGDVSLIQQFRYPIGKRLWEFPMGMWETKDNVKAEELALGELREETGLIANELIPAGTLYQGAGYSTQKGYVFLARDLVRGEAEREETESDITVHDMPLDVFEDMIKKGEITCMVTIAAFAQIRARGLI</sequence>
<dbReference type="GO" id="GO:0019693">
    <property type="term" value="P:ribose phosphate metabolic process"/>
    <property type="evidence" value="ECO:0007669"/>
    <property type="project" value="TreeGrafter"/>
</dbReference>
<dbReference type="CDD" id="cd24161">
    <property type="entry name" value="NUDIX_ADPRase_Ndx2"/>
    <property type="match status" value="1"/>
</dbReference>
<proteinExistence type="inferred from homology"/>
<evidence type="ECO:0000256" key="5">
    <source>
        <dbReference type="ARBA" id="ARBA00022801"/>
    </source>
</evidence>
<dbReference type="PANTHER" id="PTHR11839">
    <property type="entry name" value="UDP/ADP-SUGAR PYROPHOSPHATASE"/>
    <property type="match status" value="1"/>
</dbReference>
<dbReference type="KEGG" id="bomb:GT348_06895"/>
<dbReference type="SUPFAM" id="SSF55811">
    <property type="entry name" value="Nudix"/>
    <property type="match status" value="1"/>
</dbReference>
<dbReference type="GO" id="GO:0006753">
    <property type="term" value="P:nucleoside phosphate metabolic process"/>
    <property type="evidence" value="ECO:0007669"/>
    <property type="project" value="TreeGrafter"/>
</dbReference>
<accession>A0A6P1NGG4</accession>
<dbReference type="EMBL" id="CP047652">
    <property type="protein sequence ID" value="QHI95997.1"/>
    <property type="molecule type" value="Genomic_DNA"/>
</dbReference>
<dbReference type="Gene3D" id="3.90.79.10">
    <property type="entry name" value="Nucleoside Triphosphate Pyrophosphohydrolase"/>
    <property type="match status" value="1"/>
</dbReference>
<comment type="cofactor">
    <cofactor evidence="2">
        <name>Mg(2+)</name>
        <dbReference type="ChEBI" id="CHEBI:18420"/>
    </cofactor>
</comment>
<dbReference type="PANTHER" id="PTHR11839:SF18">
    <property type="entry name" value="NUDIX HYDROLASE DOMAIN-CONTAINING PROTEIN"/>
    <property type="match status" value="1"/>
</dbReference>
<keyword evidence="5" id="KW-0378">Hydrolase</keyword>
<organism evidence="9 10">
    <name type="scientific">Aristophania vespae</name>
    <dbReference type="NCBI Taxonomy" id="2697033"/>
    <lineage>
        <taxon>Bacteria</taxon>
        <taxon>Pseudomonadati</taxon>
        <taxon>Pseudomonadota</taxon>
        <taxon>Alphaproteobacteria</taxon>
        <taxon>Acetobacterales</taxon>
        <taxon>Acetobacteraceae</taxon>
        <taxon>Aristophania</taxon>
    </lineage>
</organism>
<protein>
    <recommendedName>
        <fullName evidence="4">GDP-mannose pyrophosphatase</fullName>
    </recommendedName>
    <alternativeName>
        <fullName evidence="6">GDP-mannose hydrolase</fullName>
    </alternativeName>
    <alternativeName>
        <fullName evidence="7">GDPMK</fullName>
    </alternativeName>
</protein>
<evidence type="ECO:0000313" key="10">
    <source>
        <dbReference type="Proteomes" id="UP000463975"/>
    </source>
</evidence>
<reference evidence="9 10" key="1">
    <citation type="submission" date="2020-01" db="EMBL/GenBank/DDBJ databases">
        <title>Genome sequencing of strain KACC 21507.</title>
        <authorList>
            <person name="Heo J."/>
            <person name="Kim S.-J."/>
            <person name="Kim J.-S."/>
            <person name="Hong S.-B."/>
            <person name="Kwon S.-W."/>
        </authorList>
    </citation>
    <scope>NUCLEOTIDE SEQUENCE [LARGE SCALE GENOMIC DNA]</scope>
    <source>
        <strain evidence="9 10">KACC 21507</strain>
    </source>
</reference>
<keyword evidence="10" id="KW-1185">Reference proteome</keyword>
<dbReference type="PROSITE" id="PS51462">
    <property type="entry name" value="NUDIX"/>
    <property type="match status" value="1"/>
</dbReference>
<dbReference type="Proteomes" id="UP000463975">
    <property type="component" value="Chromosome"/>
</dbReference>
<evidence type="ECO:0000256" key="4">
    <source>
        <dbReference type="ARBA" id="ARBA00016377"/>
    </source>
</evidence>
<evidence type="ECO:0000256" key="2">
    <source>
        <dbReference type="ARBA" id="ARBA00001946"/>
    </source>
</evidence>
<evidence type="ECO:0000313" key="9">
    <source>
        <dbReference type="EMBL" id="QHI95997.1"/>
    </source>
</evidence>
<feature type="domain" description="Nudix hydrolase" evidence="8">
    <location>
        <begin position="54"/>
        <end position="185"/>
    </location>
</feature>
<evidence type="ECO:0000259" key="8">
    <source>
        <dbReference type="PROSITE" id="PS51462"/>
    </source>
</evidence>
<evidence type="ECO:0000256" key="1">
    <source>
        <dbReference type="ARBA" id="ARBA00000847"/>
    </source>
</evidence>
<evidence type="ECO:0000256" key="7">
    <source>
        <dbReference type="ARBA" id="ARBA00032272"/>
    </source>
</evidence>
<dbReference type="Pfam" id="PF00293">
    <property type="entry name" value="NUDIX"/>
    <property type="match status" value="1"/>
</dbReference>
<dbReference type="InterPro" id="IPR000086">
    <property type="entry name" value="NUDIX_hydrolase_dom"/>
</dbReference>
<comment type="catalytic activity">
    <reaction evidence="1">
        <text>GDP-alpha-D-mannose + H2O = alpha-D-mannose 1-phosphate + GMP + 2 H(+)</text>
        <dbReference type="Rhea" id="RHEA:27978"/>
        <dbReference type="ChEBI" id="CHEBI:15377"/>
        <dbReference type="ChEBI" id="CHEBI:15378"/>
        <dbReference type="ChEBI" id="CHEBI:57527"/>
        <dbReference type="ChEBI" id="CHEBI:58115"/>
        <dbReference type="ChEBI" id="CHEBI:58409"/>
    </reaction>
</comment>
<evidence type="ECO:0000256" key="3">
    <source>
        <dbReference type="ARBA" id="ARBA00007275"/>
    </source>
</evidence>
<dbReference type="InterPro" id="IPR015797">
    <property type="entry name" value="NUDIX_hydrolase-like_dom_sf"/>
</dbReference>
<dbReference type="RefSeq" id="WP_160619070.1">
    <property type="nucleotide sequence ID" value="NZ_CP047652.1"/>
</dbReference>
<evidence type="ECO:0000256" key="6">
    <source>
        <dbReference type="ARBA" id="ARBA00032162"/>
    </source>
</evidence>
<comment type="similarity">
    <text evidence="3">Belongs to the Nudix hydrolase family. NudK subfamily.</text>
</comment>